<dbReference type="InParanoid" id="B7PMX0"/>
<proteinExistence type="predicted"/>
<name>B7PMX0_IXOSC</name>
<sequence length="177" mass="19034">MALITFGLRCPQHVSDPLCLPRPRMRSPDLPRALQKCFAVACLGPGGGTAAEEKYGMLPFCSGSLSSLTLRGSLRSQELGCRDDSGTRLRSYFLPDLLLPNARSATSDSRTPACATSFVATSGPLLMHKVAWGTEHTSRGRVGGTVVKGALNPRCCRAPRVCARLVCVPRFCTFSFE</sequence>
<evidence type="ECO:0000313" key="2">
    <source>
        <dbReference type="EnsemblMetazoa" id="ISCW005625-PA"/>
    </source>
</evidence>
<dbReference type="Proteomes" id="UP000001555">
    <property type="component" value="Unassembled WGS sequence"/>
</dbReference>
<dbReference type="PaxDb" id="6945-B7PMX0"/>
<keyword evidence="3" id="KW-1185">Reference proteome</keyword>
<dbReference type="VEuPathDB" id="VectorBase:ISCI005625"/>
<organism>
    <name type="scientific">Ixodes scapularis</name>
    <name type="common">Black-legged tick</name>
    <name type="synonym">Deer tick</name>
    <dbReference type="NCBI Taxonomy" id="6945"/>
    <lineage>
        <taxon>Eukaryota</taxon>
        <taxon>Metazoa</taxon>
        <taxon>Ecdysozoa</taxon>
        <taxon>Arthropoda</taxon>
        <taxon>Chelicerata</taxon>
        <taxon>Arachnida</taxon>
        <taxon>Acari</taxon>
        <taxon>Parasitiformes</taxon>
        <taxon>Ixodida</taxon>
        <taxon>Ixodoidea</taxon>
        <taxon>Ixodidae</taxon>
        <taxon>Ixodinae</taxon>
        <taxon>Ixodes</taxon>
    </lineage>
</organism>
<gene>
    <name evidence="1" type="ORF">IscW_ISCW005625</name>
</gene>
<accession>B7PMX0</accession>
<dbReference type="VEuPathDB" id="VectorBase:ISCW005625"/>
<dbReference type="AlphaFoldDB" id="B7PMX0"/>
<protein>
    <submittedName>
        <fullName evidence="1 2">Uncharacterized protein</fullName>
    </submittedName>
</protein>
<evidence type="ECO:0000313" key="1">
    <source>
        <dbReference type="EMBL" id="EEC07942.1"/>
    </source>
</evidence>
<dbReference type="EMBL" id="ABJB010019861">
    <property type="status" value="NOT_ANNOTATED_CDS"/>
    <property type="molecule type" value="Genomic_DNA"/>
</dbReference>
<dbReference type="EMBL" id="DS749327">
    <property type="protein sequence ID" value="EEC07942.1"/>
    <property type="molecule type" value="Genomic_DNA"/>
</dbReference>
<evidence type="ECO:0000313" key="3">
    <source>
        <dbReference type="Proteomes" id="UP000001555"/>
    </source>
</evidence>
<dbReference type="HOGENOM" id="CLU_1519537_0_0_1"/>
<reference evidence="1 3" key="1">
    <citation type="submission" date="2008-03" db="EMBL/GenBank/DDBJ databases">
        <title>Annotation of Ixodes scapularis.</title>
        <authorList>
            <consortium name="Ixodes scapularis Genome Project Consortium"/>
            <person name="Caler E."/>
            <person name="Hannick L.I."/>
            <person name="Bidwell S."/>
            <person name="Joardar V."/>
            <person name="Thiagarajan M."/>
            <person name="Amedeo P."/>
            <person name="Galinsky K.J."/>
            <person name="Schobel S."/>
            <person name="Inman J."/>
            <person name="Hostetler J."/>
            <person name="Miller J."/>
            <person name="Hammond M."/>
            <person name="Megy K."/>
            <person name="Lawson D."/>
            <person name="Kodira C."/>
            <person name="Sutton G."/>
            <person name="Meyer J."/>
            <person name="Hill C.A."/>
            <person name="Birren B."/>
            <person name="Nene V."/>
            <person name="Collins F."/>
            <person name="Alarcon-Chaidez F."/>
            <person name="Wikel S."/>
            <person name="Strausberg R."/>
        </authorList>
    </citation>
    <scope>NUCLEOTIDE SEQUENCE [LARGE SCALE GENOMIC DNA]</scope>
    <source>
        <strain evidence="3">Wikel</strain>
        <strain evidence="1">Wikel colony</strain>
    </source>
</reference>
<dbReference type="EnsemblMetazoa" id="ISCW005625-RA">
    <property type="protein sequence ID" value="ISCW005625-PA"/>
    <property type="gene ID" value="ISCW005625"/>
</dbReference>
<reference evidence="2" key="2">
    <citation type="submission" date="2020-05" db="UniProtKB">
        <authorList>
            <consortium name="EnsemblMetazoa"/>
        </authorList>
    </citation>
    <scope>IDENTIFICATION</scope>
    <source>
        <strain evidence="2">wikel</strain>
    </source>
</reference>